<gene>
    <name evidence="2" type="ORF">DFR39_11142</name>
</gene>
<accession>A0A4R6MXQ6</accession>
<evidence type="ECO:0000313" key="3">
    <source>
        <dbReference type="Proteomes" id="UP000295357"/>
    </source>
</evidence>
<feature type="coiled-coil region" evidence="1">
    <location>
        <begin position="25"/>
        <end position="52"/>
    </location>
</feature>
<organism evidence="2 3">
    <name type="scientific">Roseateles asaccharophilus</name>
    <dbReference type="NCBI Taxonomy" id="582607"/>
    <lineage>
        <taxon>Bacteria</taxon>
        <taxon>Pseudomonadati</taxon>
        <taxon>Pseudomonadota</taxon>
        <taxon>Betaproteobacteria</taxon>
        <taxon>Burkholderiales</taxon>
        <taxon>Sphaerotilaceae</taxon>
        <taxon>Roseateles</taxon>
    </lineage>
</organism>
<keyword evidence="3" id="KW-1185">Reference proteome</keyword>
<keyword evidence="1" id="KW-0175">Coiled coil</keyword>
<sequence length="157" mass="17112">MYGAPITMNETTSPAEPGMLPLLAAAELQDHLMTVTNDLERLQRLLDDAGEALSGHFFAASAQVQHLLRQSAERGEDGATLHEIMEHIAGAITALQFQDMATQLIAHTSQRLRNCQDQLARDTFGDDEDGTTVVEIAPLRPNPVTQDEMDAGSVELF</sequence>
<comment type="caution">
    <text evidence="2">The sequence shown here is derived from an EMBL/GenBank/DDBJ whole genome shotgun (WGS) entry which is preliminary data.</text>
</comment>
<name>A0A4R6MXQ6_9BURK</name>
<proteinExistence type="predicted"/>
<evidence type="ECO:0000256" key="1">
    <source>
        <dbReference type="SAM" id="Coils"/>
    </source>
</evidence>
<dbReference type="Proteomes" id="UP000295357">
    <property type="component" value="Unassembled WGS sequence"/>
</dbReference>
<evidence type="ECO:0000313" key="2">
    <source>
        <dbReference type="EMBL" id="TDP05537.1"/>
    </source>
</evidence>
<protein>
    <submittedName>
        <fullName evidence="2">Uncharacterized protein</fullName>
    </submittedName>
</protein>
<dbReference type="AlphaFoldDB" id="A0A4R6MXQ6"/>
<reference evidence="2 3" key="1">
    <citation type="submission" date="2019-03" db="EMBL/GenBank/DDBJ databases">
        <title>Genomic Encyclopedia of Type Strains, Phase IV (KMG-IV): sequencing the most valuable type-strain genomes for metagenomic binning, comparative biology and taxonomic classification.</title>
        <authorList>
            <person name="Goeker M."/>
        </authorList>
    </citation>
    <scope>NUCLEOTIDE SEQUENCE [LARGE SCALE GENOMIC DNA]</scope>
    <source>
        <strain evidence="2 3">DSM 25082</strain>
    </source>
</reference>
<dbReference type="EMBL" id="SNXE01000011">
    <property type="protein sequence ID" value="TDP05537.1"/>
    <property type="molecule type" value="Genomic_DNA"/>
</dbReference>